<dbReference type="GO" id="GO:0005886">
    <property type="term" value="C:plasma membrane"/>
    <property type="evidence" value="ECO:0007669"/>
    <property type="project" value="UniProtKB-SubCell"/>
</dbReference>
<dbReference type="InterPro" id="IPR004685">
    <property type="entry name" value="Brnchd-chn_aa_trnsp_Livcs"/>
</dbReference>
<reference evidence="10" key="2">
    <citation type="journal article" date="2021" name="PeerJ">
        <title>Extensive microbial diversity within the chicken gut microbiome revealed by metagenomics and culture.</title>
        <authorList>
            <person name="Gilroy R."/>
            <person name="Ravi A."/>
            <person name="Getino M."/>
            <person name="Pursley I."/>
            <person name="Horton D.L."/>
            <person name="Alikhan N.F."/>
            <person name="Baker D."/>
            <person name="Gharbi K."/>
            <person name="Hall N."/>
            <person name="Watson M."/>
            <person name="Adriaenssens E.M."/>
            <person name="Foster-Nyarko E."/>
            <person name="Jarju S."/>
            <person name="Secka A."/>
            <person name="Antonio M."/>
            <person name="Oren A."/>
            <person name="Chaudhuri R.R."/>
            <person name="La Ragione R."/>
            <person name="Hildebrand F."/>
            <person name="Pallen M.J."/>
        </authorList>
    </citation>
    <scope>NUCLEOTIDE SEQUENCE</scope>
    <source>
        <strain evidence="10">14700</strain>
    </source>
</reference>
<feature type="transmembrane region" description="Helical" evidence="9">
    <location>
        <begin position="146"/>
        <end position="166"/>
    </location>
</feature>
<dbReference type="Pfam" id="PF05525">
    <property type="entry name" value="Branch_AA_trans"/>
    <property type="match status" value="1"/>
</dbReference>
<evidence type="ECO:0000256" key="5">
    <source>
        <dbReference type="ARBA" id="ARBA00022692"/>
    </source>
</evidence>
<evidence type="ECO:0000256" key="4">
    <source>
        <dbReference type="ARBA" id="ARBA00022475"/>
    </source>
</evidence>
<feature type="transmembrane region" description="Helical" evidence="9">
    <location>
        <begin position="225"/>
        <end position="247"/>
    </location>
</feature>
<evidence type="ECO:0000256" key="2">
    <source>
        <dbReference type="ARBA" id="ARBA00008540"/>
    </source>
</evidence>
<feature type="transmembrane region" description="Helical" evidence="9">
    <location>
        <begin position="38"/>
        <end position="61"/>
    </location>
</feature>
<keyword evidence="6" id="KW-0029">Amino-acid transport</keyword>
<keyword evidence="8 9" id="KW-0472">Membrane</keyword>
<evidence type="ECO:0000256" key="1">
    <source>
        <dbReference type="ARBA" id="ARBA00004651"/>
    </source>
</evidence>
<keyword evidence="5 9" id="KW-0812">Transmembrane</keyword>
<feature type="transmembrane region" description="Helical" evidence="9">
    <location>
        <begin position="116"/>
        <end position="134"/>
    </location>
</feature>
<protein>
    <submittedName>
        <fullName evidence="10">Branched-chain amino acid transport system II carrier protein</fullName>
    </submittedName>
</protein>
<evidence type="ECO:0000256" key="9">
    <source>
        <dbReference type="SAM" id="Phobius"/>
    </source>
</evidence>
<dbReference type="GO" id="GO:0015188">
    <property type="term" value="F:L-isoleucine transmembrane transporter activity"/>
    <property type="evidence" value="ECO:0007669"/>
    <property type="project" value="TreeGrafter"/>
</dbReference>
<gene>
    <name evidence="10" type="ORF">IAA72_07110</name>
</gene>
<dbReference type="EMBL" id="JADIMF010000114">
    <property type="protein sequence ID" value="MBO8469535.1"/>
    <property type="molecule type" value="Genomic_DNA"/>
</dbReference>
<comment type="caution">
    <text evidence="10">The sequence shown here is derived from an EMBL/GenBank/DDBJ whole genome shotgun (WGS) entry which is preliminary data.</text>
</comment>
<dbReference type="Proteomes" id="UP000810292">
    <property type="component" value="Unassembled WGS sequence"/>
</dbReference>
<evidence type="ECO:0000256" key="3">
    <source>
        <dbReference type="ARBA" id="ARBA00022448"/>
    </source>
</evidence>
<name>A0A9D9NDV0_9SPIO</name>
<feature type="non-terminal residue" evidence="10">
    <location>
        <position position="279"/>
    </location>
</feature>
<dbReference type="GO" id="GO:0005304">
    <property type="term" value="F:L-valine transmembrane transporter activity"/>
    <property type="evidence" value="ECO:0007669"/>
    <property type="project" value="TreeGrafter"/>
</dbReference>
<dbReference type="PANTHER" id="PTHR30588">
    <property type="entry name" value="BRANCHED-CHAIN AMINO ACID TRANSPORT SYSTEM 2 CARRIER PROTEIN"/>
    <property type="match status" value="1"/>
</dbReference>
<sequence>MLSVKNRIVLSLTVFSMFFGAGNLIFPPFLGYEAGFSFFPAFLGFAITAIGLPVLALLAVGRAGSLEKLGDRVHPVFSVIYTVAIYLSIGPCLAIPRTASTSFEMVESALGIESGIFQIIYSVLFFLPAFFIALNPEKLNKTLGRILCPILLILIAVIFIGAITIFTPSSNEPLAQYADSPFTAGFTDGYQTMDAIAGLVFGIILFMNLENLGVDKKDMRKESTIASIGGGIIFIIVYSAIAFIGIAERSYSSDLTNGADILSAVTGSVFGTGGKMILS</sequence>
<keyword evidence="4" id="KW-1003">Cell membrane</keyword>
<comment type="similarity">
    <text evidence="2">Belongs to the branched chain amino acid transporter family.</text>
</comment>
<reference evidence="10" key="1">
    <citation type="submission" date="2020-10" db="EMBL/GenBank/DDBJ databases">
        <authorList>
            <person name="Gilroy R."/>
        </authorList>
    </citation>
    <scope>NUCLEOTIDE SEQUENCE</scope>
    <source>
        <strain evidence="10">14700</strain>
    </source>
</reference>
<evidence type="ECO:0000313" key="11">
    <source>
        <dbReference type="Proteomes" id="UP000810292"/>
    </source>
</evidence>
<keyword evidence="3" id="KW-0813">Transport</keyword>
<accession>A0A9D9NDV0</accession>
<dbReference type="GO" id="GO:0015818">
    <property type="term" value="P:isoleucine transport"/>
    <property type="evidence" value="ECO:0007669"/>
    <property type="project" value="TreeGrafter"/>
</dbReference>
<proteinExistence type="inferred from homology"/>
<evidence type="ECO:0000313" key="10">
    <source>
        <dbReference type="EMBL" id="MBO8469535.1"/>
    </source>
</evidence>
<evidence type="ECO:0000256" key="8">
    <source>
        <dbReference type="ARBA" id="ARBA00023136"/>
    </source>
</evidence>
<comment type="subcellular location">
    <subcellularLocation>
        <location evidence="1">Cell membrane</location>
        <topology evidence="1">Multi-pass membrane protein</topology>
    </subcellularLocation>
</comment>
<dbReference type="GO" id="GO:0015820">
    <property type="term" value="P:L-leucine transport"/>
    <property type="evidence" value="ECO:0007669"/>
    <property type="project" value="TreeGrafter"/>
</dbReference>
<keyword evidence="7 9" id="KW-1133">Transmembrane helix</keyword>
<dbReference type="AlphaFoldDB" id="A0A9D9NDV0"/>
<feature type="transmembrane region" description="Helical" evidence="9">
    <location>
        <begin position="73"/>
        <end position="96"/>
    </location>
</feature>
<evidence type="ECO:0000256" key="6">
    <source>
        <dbReference type="ARBA" id="ARBA00022970"/>
    </source>
</evidence>
<dbReference type="GO" id="GO:0015190">
    <property type="term" value="F:L-leucine transmembrane transporter activity"/>
    <property type="evidence" value="ECO:0007669"/>
    <property type="project" value="TreeGrafter"/>
</dbReference>
<evidence type="ECO:0000256" key="7">
    <source>
        <dbReference type="ARBA" id="ARBA00022989"/>
    </source>
</evidence>
<feature type="transmembrane region" description="Helical" evidence="9">
    <location>
        <begin position="7"/>
        <end position="26"/>
    </location>
</feature>
<organism evidence="10 11">
    <name type="scientific">Candidatus Ornithospirochaeta stercoravium</name>
    <dbReference type="NCBI Taxonomy" id="2840897"/>
    <lineage>
        <taxon>Bacteria</taxon>
        <taxon>Pseudomonadati</taxon>
        <taxon>Spirochaetota</taxon>
        <taxon>Spirochaetia</taxon>
        <taxon>Spirochaetales</taxon>
        <taxon>Spirochaetaceae</taxon>
        <taxon>Spirochaetaceae incertae sedis</taxon>
        <taxon>Candidatus Ornithospirochaeta</taxon>
    </lineage>
</organism>
<dbReference type="PANTHER" id="PTHR30588:SF0">
    <property type="entry name" value="BRANCHED-CHAIN AMINO ACID PERMEASE BRNQ"/>
    <property type="match status" value="1"/>
</dbReference>
<feature type="transmembrane region" description="Helical" evidence="9">
    <location>
        <begin position="195"/>
        <end position="213"/>
    </location>
</feature>